<evidence type="ECO:0000256" key="12">
    <source>
        <dbReference type="ARBA" id="ARBA00022777"/>
    </source>
</evidence>
<keyword evidence="13" id="KW-0067">ATP-binding</keyword>
<dbReference type="SUPFAM" id="SSF47384">
    <property type="entry name" value="Homodimeric domain of signal transducing histidine kinase"/>
    <property type="match status" value="1"/>
</dbReference>
<keyword evidence="12 21" id="KW-0418">Kinase</keyword>
<sequence length="441" mass="50176">MKVNWQGEIIQRLAITVIVSVLFGVAIGEVAWVLAIVLAGYLSWTLLQVFRLSHWLQESEHNHLEPPESRGIWGDIFDAIYRLQRRDQKARARLQAVIDRVQESTAALNDAVIMVDNQGNLEWWNQAAETMLGFKSPVDQGQLITNLIREPAFSRYFDRKEYQEALEVPSPINDQLILQFNITLFGRNDRLLLVRDITRLHNLEQMRKDFVANVSHELRTPLTVIRGYLETLLDNADILPERWIRALQQMQQQSDRMENLVSDLLLLSRLETSDRQADLKPIYLQKILSNIISDAKALSGDRCHHIQLVCPEGATLLGHDRELHSAISNLIFNSVKYTPAAGQINVHWWEDEDGGHLSVMDDGIGIDPKHIPRLTERFYRADPSRSINTGGTGLGLAIVKHVLIRHNAHLEIQSELGKGSCFICHFPPTIIASENSPELVE</sequence>
<evidence type="ECO:0000256" key="13">
    <source>
        <dbReference type="ARBA" id="ARBA00022840"/>
    </source>
</evidence>
<evidence type="ECO:0000256" key="9">
    <source>
        <dbReference type="ARBA" id="ARBA00022679"/>
    </source>
</evidence>
<dbReference type="GO" id="GO:0006817">
    <property type="term" value="P:phosphate ion transport"/>
    <property type="evidence" value="ECO:0007669"/>
    <property type="project" value="UniProtKB-KW"/>
</dbReference>
<reference evidence="21 22" key="1">
    <citation type="submission" date="2020-07" db="EMBL/GenBank/DDBJ databases">
        <title>Endozoicomonas sp. nov., isolated from sediment.</title>
        <authorList>
            <person name="Gu T."/>
        </authorList>
    </citation>
    <scope>NUCLEOTIDE SEQUENCE [LARGE SCALE GENOMIC DNA]</scope>
    <source>
        <strain evidence="21 22">SM1973</strain>
    </source>
</reference>
<dbReference type="RefSeq" id="WP_180566427.1">
    <property type="nucleotide sequence ID" value="NZ_JACCKB010000001.1"/>
</dbReference>
<keyword evidence="7" id="KW-0597">Phosphoprotein</keyword>
<dbReference type="GO" id="GO:0004721">
    <property type="term" value="F:phosphoprotein phosphatase activity"/>
    <property type="evidence" value="ECO:0007669"/>
    <property type="project" value="InterPro"/>
</dbReference>
<dbReference type="Gene3D" id="1.10.287.130">
    <property type="match status" value="1"/>
</dbReference>
<dbReference type="PRINTS" id="PR00344">
    <property type="entry name" value="BCTRLSENSOR"/>
</dbReference>
<dbReference type="Pfam" id="PF02518">
    <property type="entry name" value="HATPase_c"/>
    <property type="match status" value="1"/>
</dbReference>
<dbReference type="Pfam" id="PF13188">
    <property type="entry name" value="PAS_8"/>
    <property type="match status" value="1"/>
</dbReference>
<dbReference type="Pfam" id="PF00512">
    <property type="entry name" value="HisKA"/>
    <property type="match status" value="1"/>
</dbReference>
<dbReference type="InterPro" id="IPR021766">
    <property type="entry name" value="PhoR_N"/>
</dbReference>
<evidence type="ECO:0000259" key="20">
    <source>
        <dbReference type="PROSITE" id="PS50112"/>
    </source>
</evidence>
<keyword evidence="9" id="KW-0808">Transferase</keyword>
<dbReference type="NCBIfam" id="TIGR02966">
    <property type="entry name" value="phoR_proteo"/>
    <property type="match status" value="1"/>
</dbReference>
<dbReference type="EMBL" id="JACCKB010000001">
    <property type="protein sequence ID" value="NYZ64386.1"/>
    <property type="molecule type" value="Genomic_DNA"/>
</dbReference>
<dbReference type="SUPFAM" id="SSF55874">
    <property type="entry name" value="ATPase domain of HSP90 chaperone/DNA topoisomerase II/histidine kinase"/>
    <property type="match status" value="1"/>
</dbReference>
<name>A0A853IAC7_9GAMM</name>
<dbReference type="InterPro" id="IPR036097">
    <property type="entry name" value="HisK_dim/P_sf"/>
</dbReference>
<evidence type="ECO:0000256" key="15">
    <source>
        <dbReference type="ARBA" id="ARBA00023012"/>
    </source>
</evidence>
<comment type="subcellular location">
    <subcellularLocation>
        <location evidence="2">Cell membrane</location>
    </subcellularLocation>
</comment>
<dbReference type="SMART" id="SM00387">
    <property type="entry name" value="HATPase_c"/>
    <property type="match status" value="1"/>
</dbReference>
<accession>A0A853IAC7</accession>
<dbReference type="InterPro" id="IPR005467">
    <property type="entry name" value="His_kinase_dom"/>
</dbReference>
<evidence type="ECO:0000313" key="21">
    <source>
        <dbReference type="EMBL" id="NYZ64386.1"/>
    </source>
</evidence>
<keyword evidence="6" id="KW-1003">Cell membrane</keyword>
<evidence type="ECO:0000256" key="4">
    <source>
        <dbReference type="ARBA" id="ARBA00019665"/>
    </source>
</evidence>
<dbReference type="InterPro" id="IPR000014">
    <property type="entry name" value="PAS"/>
</dbReference>
<evidence type="ECO:0000256" key="16">
    <source>
        <dbReference type="ARBA" id="ARBA00023136"/>
    </source>
</evidence>
<keyword evidence="16 18" id="KW-0472">Membrane</keyword>
<keyword evidence="10 18" id="KW-0812">Transmembrane</keyword>
<dbReference type="InterPro" id="IPR035965">
    <property type="entry name" value="PAS-like_dom_sf"/>
</dbReference>
<dbReference type="InterPro" id="IPR003594">
    <property type="entry name" value="HATPase_dom"/>
</dbReference>
<dbReference type="SMART" id="SM00091">
    <property type="entry name" value="PAS"/>
    <property type="match status" value="1"/>
</dbReference>
<dbReference type="PROSITE" id="PS50112">
    <property type="entry name" value="PAS"/>
    <property type="match status" value="1"/>
</dbReference>
<evidence type="ECO:0000256" key="14">
    <source>
        <dbReference type="ARBA" id="ARBA00022989"/>
    </source>
</evidence>
<dbReference type="PANTHER" id="PTHR45453">
    <property type="entry name" value="PHOSPHATE REGULON SENSOR PROTEIN PHOR"/>
    <property type="match status" value="1"/>
</dbReference>
<evidence type="ECO:0000313" key="22">
    <source>
        <dbReference type="Proteomes" id="UP000569732"/>
    </source>
</evidence>
<evidence type="ECO:0000256" key="11">
    <source>
        <dbReference type="ARBA" id="ARBA00022741"/>
    </source>
</evidence>
<organism evidence="21 22">
    <name type="scientific">Spartinivicinus marinus</name>
    <dbReference type="NCBI Taxonomy" id="2994442"/>
    <lineage>
        <taxon>Bacteria</taxon>
        <taxon>Pseudomonadati</taxon>
        <taxon>Pseudomonadota</taxon>
        <taxon>Gammaproteobacteria</taxon>
        <taxon>Oceanospirillales</taxon>
        <taxon>Zooshikellaceae</taxon>
        <taxon>Spartinivicinus</taxon>
    </lineage>
</organism>
<evidence type="ECO:0000256" key="2">
    <source>
        <dbReference type="ARBA" id="ARBA00004236"/>
    </source>
</evidence>
<keyword evidence="8" id="KW-0592">Phosphate transport</keyword>
<evidence type="ECO:0000256" key="8">
    <source>
        <dbReference type="ARBA" id="ARBA00022592"/>
    </source>
</evidence>
<dbReference type="FunFam" id="3.30.565.10:FF:000006">
    <property type="entry name" value="Sensor histidine kinase WalK"/>
    <property type="match status" value="1"/>
</dbReference>
<proteinExistence type="predicted"/>
<feature type="domain" description="PAS" evidence="20">
    <location>
        <begin position="90"/>
        <end position="134"/>
    </location>
</feature>
<dbReference type="GO" id="GO:0000155">
    <property type="term" value="F:phosphorelay sensor kinase activity"/>
    <property type="evidence" value="ECO:0007669"/>
    <property type="project" value="InterPro"/>
</dbReference>
<evidence type="ECO:0000256" key="18">
    <source>
        <dbReference type="SAM" id="Phobius"/>
    </source>
</evidence>
<dbReference type="InterPro" id="IPR036890">
    <property type="entry name" value="HATPase_C_sf"/>
</dbReference>
<gene>
    <name evidence="21" type="primary">phoR</name>
    <name evidence="21" type="ORF">H0A36_00100</name>
</gene>
<keyword evidence="15" id="KW-0902">Two-component regulatory system</keyword>
<dbReference type="FunFam" id="1.10.287.130:FF:000001">
    <property type="entry name" value="Two-component sensor histidine kinase"/>
    <property type="match status" value="1"/>
</dbReference>
<comment type="caution">
    <text evidence="21">The sequence shown here is derived from an EMBL/GenBank/DDBJ whole genome shotgun (WGS) entry which is preliminary data.</text>
</comment>
<evidence type="ECO:0000256" key="17">
    <source>
        <dbReference type="ARBA" id="ARBA00025207"/>
    </source>
</evidence>
<evidence type="ECO:0000256" key="3">
    <source>
        <dbReference type="ARBA" id="ARBA00012438"/>
    </source>
</evidence>
<keyword evidence="11" id="KW-0547">Nucleotide-binding</keyword>
<evidence type="ECO:0000256" key="6">
    <source>
        <dbReference type="ARBA" id="ARBA00022475"/>
    </source>
</evidence>
<dbReference type="InterPro" id="IPR014310">
    <property type="entry name" value="Sig_transdc_His_kinase_PhoR"/>
</dbReference>
<comment type="catalytic activity">
    <reaction evidence="1">
        <text>ATP + protein L-histidine = ADP + protein N-phospho-L-histidine.</text>
        <dbReference type="EC" id="2.7.13.3"/>
    </reaction>
</comment>
<dbReference type="Pfam" id="PF11808">
    <property type="entry name" value="PhoR"/>
    <property type="match status" value="1"/>
</dbReference>
<dbReference type="GO" id="GO:0005886">
    <property type="term" value="C:plasma membrane"/>
    <property type="evidence" value="ECO:0007669"/>
    <property type="project" value="UniProtKB-SubCell"/>
</dbReference>
<evidence type="ECO:0000256" key="5">
    <source>
        <dbReference type="ARBA" id="ARBA00022448"/>
    </source>
</evidence>
<dbReference type="AlphaFoldDB" id="A0A853IAC7"/>
<dbReference type="SMART" id="SM00388">
    <property type="entry name" value="HisKA"/>
    <property type="match status" value="1"/>
</dbReference>
<dbReference type="CDD" id="cd00082">
    <property type="entry name" value="HisKA"/>
    <property type="match status" value="1"/>
</dbReference>
<dbReference type="GO" id="GO:0005524">
    <property type="term" value="F:ATP binding"/>
    <property type="evidence" value="ECO:0007669"/>
    <property type="project" value="UniProtKB-KW"/>
</dbReference>
<dbReference type="Proteomes" id="UP000569732">
    <property type="component" value="Unassembled WGS sequence"/>
</dbReference>
<keyword evidence="14 18" id="KW-1133">Transmembrane helix</keyword>
<dbReference type="Gene3D" id="3.30.565.10">
    <property type="entry name" value="Histidine kinase-like ATPase, C-terminal domain"/>
    <property type="match status" value="1"/>
</dbReference>
<dbReference type="InterPro" id="IPR050351">
    <property type="entry name" value="BphY/WalK/GraS-like"/>
</dbReference>
<dbReference type="PROSITE" id="PS50109">
    <property type="entry name" value="HIS_KIN"/>
    <property type="match status" value="1"/>
</dbReference>
<dbReference type="GO" id="GO:0016036">
    <property type="term" value="P:cellular response to phosphate starvation"/>
    <property type="evidence" value="ECO:0007669"/>
    <property type="project" value="TreeGrafter"/>
</dbReference>
<evidence type="ECO:0000256" key="7">
    <source>
        <dbReference type="ARBA" id="ARBA00022553"/>
    </source>
</evidence>
<dbReference type="InterPro" id="IPR003661">
    <property type="entry name" value="HisK_dim/P_dom"/>
</dbReference>
<evidence type="ECO:0000259" key="19">
    <source>
        <dbReference type="PROSITE" id="PS50109"/>
    </source>
</evidence>
<dbReference type="NCBIfam" id="NF008235">
    <property type="entry name" value="PRK11006.1"/>
    <property type="match status" value="1"/>
</dbReference>
<keyword evidence="5" id="KW-0813">Transport</keyword>
<dbReference type="CDD" id="cd00130">
    <property type="entry name" value="PAS"/>
    <property type="match status" value="1"/>
</dbReference>
<dbReference type="EC" id="2.7.13.3" evidence="3"/>
<comment type="function">
    <text evidence="17">Member of the two-component regulatory system PhoR/PhoB involved in the phosphate regulon genes expression. PhoR may function as a membrane-associated protein kinase that phosphorylates PhoB in response to environmental signals.</text>
</comment>
<dbReference type="Gene3D" id="3.30.450.20">
    <property type="entry name" value="PAS domain"/>
    <property type="match status" value="1"/>
</dbReference>
<dbReference type="PANTHER" id="PTHR45453:SF1">
    <property type="entry name" value="PHOSPHATE REGULON SENSOR PROTEIN PHOR"/>
    <property type="match status" value="1"/>
</dbReference>
<feature type="transmembrane region" description="Helical" evidence="18">
    <location>
        <begin position="12"/>
        <end position="44"/>
    </location>
</feature>
<dbReference type="SUPFAM" id="SSF55785">
    <property type="entry name" value="PYP-like sensor domain (PAS domain)"/>
    <property type="match status" value="1"/>
</dbReference>
<protein>
    <recommendedName>
        <fullName evidence="4">Phosphate regulon sensor protein PhoR</fullName>
        <ecNumber evidence="3">2.7.13.3</ecNumber>
    </recommendedName>
</protein>
<evidence type="ECO:0000256" key="10">
    <source>
        <dbReference type="ARBA" id="ARBA00022692"/>
    </source>
</evidence>
<feature type="domain" description="Histidine kinase" evidence="19">
    <location>
        <begin position="213"/>
        <end position="430"/>
    </location>
</feature>
<keyword evidence="22" id="KW-1185">Reference proteome</keyword>
<dbReference type="InterPro" id="IPR004358">
    <property type="entry name" value="Sig_transdc_His_kin-like_C"/>
</dbReference>
<evidence type="ECO:0000256" key="1">
    <source>
        <dbReference type="ARBA" id="ARBA00000085"/>
    </source>
</evidence>